<dbReference type="PROSITE" id="PS52015">
    <property type="entry name" value="TONB_CTD"/>
    <property type="match status" value="1"/>
</dbReference>
<evidence type="ECO:0000313" key="2">
    <source>
        <dbReference type="EMBL" id="QNN64906.1"/>
    </source>
</evidence>
<sequence length="222" mass="23891">MLNAHLRCPSPPAGRRCFPKSLVLIVAGHAVALGLLITAKSDFAPPVAPIITDIFNVPIDPPKAPPPPTEPTPRPVTKTSVTVVDPVIKTDVATPTEAEPNMKPVTIDPYPGNDPVTPVRFDPPPPSIERVAARLATPADLMKPPYPASKQRLQEEAALRLALTIDARGRVIAVDPVGAADPEFLAAARRHLLKFWRYKPATENGVAVASRTQLTLRFVLDE</sequence>
<dbReference type="Proteomes" id="UP000515955">
    <property type="component" value="Chromosome"/>
</dbReference>
<keyword evidence="3" id="KW-1185">Reference proteome</keyword>
<gene>
    <name evidence="2" type="ORF">H9L12_11885</name>
</gene>
<dbReference type="RefSeq" id="WP_187541905.1">
    <property type="nucleotide sequence ID" value="NZ_CP060717.1"/>
</dbReference>
<dbReference type="GO" id="GO:0055085">
    <property type="term" value="P:transmembrane transport"/>
    <property type="evidence" value="ECO:0007669"/>
    <property type="project" value="InterPro"/>
</dbReference>
<dbReference type="Gene3D" id="3.30.1150.10">
    <property type="match status" value="1"/>
</dbReference>
<evidence type="ECO:0000259" key="1">
    <source>
        <dbReference type="PROSITE" id="PS52015"/>
    </source>
</evidence>
<dbReference type="Pfam" id="PF03544">
    <property type="entry name" value="TonB_C"/>
    <property type="match status" value="1"/>
</dbReference>
<dbReference type="KEGG" id="srhi:H9L12_11885"/>
<dbReference type="SUPFAM" id="SSF74653">
    <property type="entry name" value="TolA/TonB C-terminal domain"/>
    <property type="match status" value="1"/>
</dbReference>
<reference evidence="2 3" key="1">
    <citation type="submission" date="2020-08" db="EMBL/GenBank/DDBJ databases">
        <title>Genome sequence of Sphingomonas rhizophila KACC 19189T.</title>
        <authorList>
            <person name="Hyun D.-W."/>
            <person name="Bae J.-W."/>
        </authorList>
    </citation>
    <scope>NUCLEOTIDE SEQUENCE [LARGE SCALE GENOMIC DNA]</scope>
    <source>
        <strain evidence="2 3">KACC 19189</strain>
    </source>
</reference>
<proteinExistence type="predicted"/>
<feature type="domain" description="TonB C-terminal" evidence="1">
    <location>
        <begin position="131"/>
        <end position="222"/>
    </location>
</feature>
<protein>
    <submittedName>
        <fullName evidence="2">Energy transducer TonB</fullName>
    </submittedName>
</protein>
<name>A0A7G9SAN1_9SPHN</name>
<dbReference type="EMBL" id="CP060717">
    <property type="protein sequence ID" value="QNN64906.1"/>
    <property type="molecule type" value="Genomic_DNA"/>
</dbReference>
<accession>A0A7G9SAN1</accession>
<organism evidence="2 3">
    <name type="scientific">Sphingomonas rhizophila</name>
    <dbReference type="NCBI Taxonomy" id="2071607"/>
    <lineage>
        <taxon>Bacteria</taxon>
        <taxon>Pseudomonadati</taxon>
        <taxon>Pseudomonadota</taxon>
        <taxon>Alphaproteobacteria</taxon>
        <taxon>Sphingomonadales</taxon>
        <taxon>Sphingomonadaceae</taxon>
        <taxon>Sphingomonas</taxon>
    </lineage>
</organism>
<dbReference type="InterPro" id="IPR037682">
    <property type="entry name" value="TonB_C"/>
</dbReference>
<evidence type="ECO:0000313" key="3">
    <source>
        <dbReference type="Proteomes" id="UP000515955"/>
    </source>
</evidence>
<dbReference type="AlphaFoldDB" id="A0A7G9SAN1"/>